<dbReference type="InterPro" id="IPR022263">
    <property type="entry name" value="KxYKxGKxW"/>
</dbReference>
<feature type="compositionally biased region" description="Low complexity" evidence="2">
    <location>
        <begin position="464"/>
        <end position="489"/>
    </location>
</feature>
<accession>A0AAQ3ATQ1</accession>
<evidence type="ECO:0000313" key="4">
    <source>
        <dbReference type="EMBL" id="WDC82675.1"/>
    </source>
</evidence>
<keyword evidence="1" id="KW-0732">Signal</keyword>
<feature type="compositionally biased region" description="Polar residues" evidence="2">
    <location>
        <begin position="76"/>
        <end position="92"/>
    </location>
</feature>
<evidence type="ECO:0000256" key="2">
    <source>
        <dbReference type="SAM" id="MobiDB-lite"/>
    </source>
</evidence>
<proteinExistence type="predicted"/>
<evidence type="ECO:0000259" key="3">
    <source>
        <dbReference type="Pfam" id="PF20597"/>
    </source>
</evidence>
<dbReference type="EMBL" id="CP117692">
    <property type="protein sequence ID" value="WDC82675.1"/>
    <property type="molecule type" value="Genomic_DNA"/>
</dbReference>
<name>A0AAQ3ATQ1_9LACO</name>
<feature type="region of interest" description="Disordered" evidence="2">
    <location>
        <begin position="452"/>
        <end position="499"/>
    </location>
</feature>
<dbReference type="Pfam" id="PF19258">
    <property type="entry name" value="KxYKxGKxW_sig"/>
    <property type="match status" value="1"/>
</dbReference>
<protein>
    <submittedName>
        <fullName evidence="4">KxYKxGKxW signal peptide domain-containing protein</fullName>
    </submittedName>
</protein>
<dbReference type="NCBIfam" id="TIGR03715">
    <property type="entry name" value="KxYKxGKxW"/>
    <property type="match status" value="1"/>
</dbReference>
<sequence length="499" mass="53273">MVSIIYLSPVANLFLKFRNTKFTKNHYKLYKSGKLWVAALVTATVLGGAAVTTTAHAAENTATTTNAAAVSRPATELTTSSDQTSASGQVTAPVQATVTQPTTADGKTSPVETGTQLATNQVKQGNVTAGLSEGPSAIDTDQQLQDLFTENTDLAKQLLGRAAIFHIFSKETTINADTNGNIATGNLVKGPEFGTRGDSQNRTKKDIYYIGNITNIGANGFRTGDNFVVLGDDSNVKFNSDQVLVNGVRLDHLKKADVRVIKDYVDIDSELASLAQTSDYLMGCQQSADVVVNLSDMNNRYIDVSKATGRVIIVNLDANLLGQSQPITIKGLSSDKHGAVVIINVKSDRDTIDWSTQTKLVYDDGTQISPNESHSKPNHVLWNFGSGTKSVNVNSGYLLGSVLAANGTLTFGVNADGNLIARSVNIAGGESHRWDLWAPEFIRPVFPHDNDEFVYPPSNNSTEPGKPSTPGTPSTPAKPTEPTTPSTPEKPTEPAKYAE</sequence>
<feature type="domain" description="Choice-of-anchor A" evidence="3">
    <location>
        <begin position="159"/>
        <end position="432"/>
    </location>
</feature>
<reference evidence="4" key="1">
    <citation type="submission" date="2023-02" db="EMBL/GenBank/DDBJ databases">
        <title>Complete genome sequence of Lactobacillus ruminis CACC888 isolated from Pig feces.</title>
        <authorList>
            <person name="Park S."/>
            <person name="Park M.A."/>
            <person name="Kim D.-H."/>
            <person name="Kim Y."/>
        </authorList>
    </citation>
    <scope>NUCLEOTIDE SEQUENCE</scope>
    <source>
        <strain evidence="4">CACC888</strain>
    </source>
</reference>
<dbReference type="Pfam" id="PF20597">
    <property type="entry name" value="pAdhesive_15"/>
    <property type="match status" value="1"/>
</dbReference>
<gene>
    <name evidence="4" type="ORF">PSR59_03355</name>
</gene>
<dbReference type="RefSeq" id="WP_052749975.1">
    <property type="nucleotide sequence ID" value="NZ_CP117692.1"/>
</dbReference>
<evidence type="ECO:0000256" key="1">
    <source>
        <dbReference type="ARBA" id="ARBA00022729"/>
    </source>
</evidence>
<organism evidence="4 5">
    <name type="scientific">Ligilactobacillus ruminis</name>
    <dbReference type="NCBI Taxonomy" id="1623"/>
    <lineage>
        <taxon>Bacteria</taxon>
        <taxon>Bacillati</taxon>
        <taxon>Bacillota</taxon>
        <taxon>Bacilli</taxon>
        <taxon>Lactobacillales</taxon>
        <taxon>Lactobacillaceae</taxon>
        <taxon>Ligilactobacillus</taxon>
    </lineage>
</organism>
<feature type="region of interest" description="Disordered" evidence="2">
    <location>
        <begin position="70"/>
        <end position="92"/>
    </location>
</feature>
<dbReference type="AlphaFoldDB" id="A0AAQ3ATQ1"/>
<dbReference type="InterPro" id="IPR026588">
    <property type="entry name" value="Choice_anch_A"/>
</dbReference>
<feature type="compositionally biased region" description="Basic and acidic residues" evidence="2">
    <location>
        <begin position="490"/>
        <end position="499"/>
    </location>
</feature>
<dbReference type="Proteomes" id="UP001222683">
    <property type="component" value="Chromosome"/>
</dbReference>
<evidence type="ECO:0000313" key="5">
    <source>
        <dbReference type="Proteomes" id="UP001222683"/>
    </source>
</evidence>